<dbReference type="AlphaFoldDB" id="A0A2A6REF4"/>
<accession>A0A2A6REF4</accession>
<gene>
    <name evidence="1" type="ORF">CJ255_20060</name>
</gene>
<dbReference type="EMBL" id="NQWI01000163">
    <property type="protein sequence ID" value="PDW00926.1"/>
    <property type="molecule type" value="Genomic_DNA"/>
</dbReference>
<comment type="caution">
    <text evidence="1">The sequence shown here is derived from an EMBL/GenBank/DDBJ whole genome shotgun (WGS) entry which is preliminary data.</text>
</comment>
<dbReference type="OrthoDB" id="2304187at2"/>
<sequence length="121" mass="13433">MTTTPPILIAADIGNVNTKFRRAGGAWVSEPSLVWLSAGRQGFSFRADDAPLRPVIYRSGPAELERNVPYLVGHDAQRAGMADMAIIGSAEHQVLCRFQMYSLSWRESEILPYEVLRCNVP</sequence>
<protein>
    <submittedName>
        <fullName evidence="1">Uncharacterized protein</fullName>
    </submittedName>
</protein>
<name>A0A2A6REF4_9CHLR</name>
<keyword evidence="2" id="KW-1185">Reference proteome</keyword>
<dbReference type="Proteomes" id="UP000220527">
    <property type="component" value="Unassembled WGS sequence"/>
</dbReference>
<evidence type="ECO:0000313" key="2">
    <source>
        <dbReference type="Proteomes" id="UP000220527"/>
    </source>
</evidence>
<proteinExistence type="predicted"/>
<organism evidence="1 2">
    <name type="scientific">Candidatus Viridilinea mediisalina</name>
    <dbReference type="NCBI Taxonomy" id="2024553"/>
    <lineage>
        <taxon>Bacteria</taxon>
        <taxon>Bacillati</taxon>
        <taxon>Chloroflexota</taxon>
        <taxon>Chloroflexia</taxon>
        <taxon>Chloroflexales</taxon>
        <taxon>Chloroflexineae</taxon>
        <taxon>Oscillochloridaceae</taxon>
        <taxon>Candidatus Viridilinea</taxon>
    </lineage>
</organism>
<evidence type="ECO:0000313" key="1">
    <source>
        <dbReference type="EMBL" id="PDW00926.1"/>
    </source>
</evidence>
<dbReference type="RefSeq" id="WP_097645863.1">
    <property type="nucleotide sequence ID" value="NZ_NQWI01000163.1"/>
</dbReference>
<reference evidence="2" key="1">
    <citation type="submission" date="2017-08" db="EMBL/GenBank/DDBJ databases">
        <authorList>
            <person name="Grouzdev D.S."/>
            <person name="Gaisin V.A."/>
            <person name="Rysina M.S."/>
            <person name="Gorlenko V.M."/>
        </authorList>
    </citation>
    <scope>NUCLEOTIDE SEQUENCE [LARGE SCALE GENOMIC DNA]</scope>
    <source>
        <strain evidence="2">Kir15-3F</strain>
    </source>
</reference>